<dbReference type="SUPFAM" id="SSF52833">
    <property type="entry name" value="Thioredoxin-like"/>
    <property type="match status" value="1"/>
</dbReference>
<dbReference type="InterPro" id="IPR036249">
    <property type="entry name" value="Thioredoxin-like_sf"/>
</dbReference>
<keyword evidence="4" id="KW-1185">Reference proteome</keyword>
<dbReference type="InterPro" id="IPR010357">
    <property type="entry name" value="TXNDC17_dom"/>
</dbReference>
<organism evidence="3 4">
    <name type="scientific">Drosophila busckii</name>
    <name type="common">Fruit fly</name>
    <dbReference type="NCBI Taxonomy" id="30019"/>
    <lineage>
        <taxon>Eukaryota</taxon>
        <taxon>Metazoa</taxon>
        <taxon>Ecdysozoa</taxon>
        <taxon>Arthropoda</taxon>
        <taxon>Hexapoda</taxon>
        <taxon>Insecta</taxon>
        <taxon>Pterygota</taxon>
        <taxon>Neoptera</taxon>
        <taxon>Endopterygota</taxon>
        <taxon>Diptera</taxon>
        <taxon>Brachycera</taxon>
        <taxon>Muscomorpha</taxon>
        <taxon>Ephydroidea</taxon>
        <taxon>Drosophilidae</taxon>
        <taxon>Drosophila</taxon>
    </lineage>
</organism>
<protein>
    <recommendedName>
        <fullName evidence="1">Thioredoxin domain-containing protein 17</fullName>
    </recommendedName>
</protein>
<dbReference type="Pfam" id="PF06110">
    <property type="entry name" value="TXD17-like_Trx"/>
    <property type="match status" value="1"/>
</dbReference>
<dbReference type="InterPro" id="IPR045108">
    <property type="entry name" value="TXNDC17-like"/>
</dbReference>
<dbReference type="EMBL" id="CP012528">
    <property type="protein sequence ID" value="ALC48829.1"/>
    <property type="molecule type" value="Genomic_DNA"/>
</dbReference>
<dbReference type="GO" id="GO:0047134">
    <property type="term" value="F:protein-disulfide reductase [NAD(P)H] activity"/>
    <property type="evidence" value="ECO:0007669"/>
    <property type="project" value="InterPro"/>
</dbReference>
<evidence type="ECO:0000259" key="2">
    <source>
        <dbReference type="Pfam" id="PF06110"/>
    </source>
</evidence>
<proteinExistence type="predicted"/>
<feature type="domain" description="Thioredoxin" evidence="2">
    <location>
        <begin position="7"/>
        <end position="125"/>
    </location>
</feature>
<dbReference type="OMA" id="LLHWKGV"/>
<reference evidence="3 4" key="1">
    <citation type="submission" date="2015-08" db="EMBL/GenBank/DDBJ databases">
        <title>Ancestral chromatin configuration constrains chromatin evolution on differentiating sex chromosomes in Drosophila.</title>
        <authorList>
            <person name="Zhou Q."/>
            <person name="Bachtrog D."/>
        </authorList>
    </citation>
    <scope>NUCLEOTIDE SEQUENCE [LARGE SCALE GENOMIC DNA]</scope>
    <source>
        <tissue evidence="3">Whole larvae</tissue>
    </source>
</reference>
<evidence type="ECO:0000313" key="4">
    <source>
        <dbReference type="Proteomes" id="UP000494163"/>
    </source>
</evidence>
<dbReference type="GO" id="GO:0005829">
    <property type="term" value="C:cytosol"/>
    <property type="evidence" value="ECO:0007669"/>
    <property type="project" value="TreeGrafter"/>
</dbReference>
<dbReference type="Proteomes" id="UP000494163">
    <property type="component" value="Chromosome X"/>
</dbReference>
<evidence type="ECO:0000256" key="1">
    <source>
        <dbReference type="ARBA" id="ARBA00016949"/>
    </source>
</evidence>
<evidence type="ECO:0000313" key="3">
    <source>
        <dbReference type="EMBL" id="ALC48829.1"/>
    </source>
</evidence>
<dbReference type="Gene3D" id="3.40.30.10">
    <property type="entry name" value="Glutaredoxin"/>
    <property type="match status" value="1"/>
</dbReference>
<gene>
    <name evidence="3" type="ORF">Dbus_chrXg685</name>
</gene>
<dbReference type="PANTHER" id="PTHR12452">
    <property type="entry name" value="42-9-9 PROTEIN-RELATED"/>
    <property type="match status" value="1"/>
</dbReference>
<dbReference type="AlphaFoldDB" id="A0A0M3QZ64"/>
<dbReference type="OrthoDB" id="78947at2759"/>
<dbReference type="PANTHER" id="PTHR12452:SF6">
    <property type="entry name" value="THIOREDOXIN DOMAIN-CONTAINING PROTEIN 17"/>
    <property type="match status" value="1"/>
</dbReference>
<name>A0A0M3QZ64_DROBS</name>
<dbReference type="STRING" id="30019.A0A0M3QZ64"/>
<accession>A0A0M3QZ64</accession>
<sequence>MPEFVQVQGIKQLEDALKANAKNNCLIYMYFFGEKDNKGVSWCSDCVASEPTVQAAFRNNAHENSLIYVVDVGNREYWKDEANNKFRLKPFLLKEIPTLLRWNGVERLEGDQLLKPSLLELFFDEMKQSSEIDNTVPCK</sequence>